<evidence type="ECO:0000256" key="8">
    <source>
        <dbReference type="ARBA" id="ARBA00023014"/>
    </source>
</evidence>
<dbReference type="InterPro" id="IPR023753">
    <property type="entry name" value="FAD/NAD-binding_dom"/>
</dbReference>
<dbReference type="PRINTS" id="PR00411">
    <property type="entry name" value="PNDRDTASEI"/>
</dbReference>
<evidence type="ECO:0000256" key="6">
    <source>
        <dbReference type="ARBA" id="ARBA00023002"/>
    </source>
</evidence>
<dbReference type="Pfam" id="PF00355">
    <property type="entry name" value="Rieske"/>
    <property type="match status" value="1"/>
</dbReference>
<keyword evidence="5" id="KW-0274">FAD</keyword>
<dbReference type="InterPro" id="IPR050446">
    <property type="entry name" value="FAD-oxidoreductase/Apoptosis"/>
</dbReference>
<comment type="cofactor">
    <cofactor evidence="1">
        <name>FAD</name>
        <dbReference type="ChEBI" id="CHEBI:57692"/>
    </cofactor>
</comment>
<dbReference type="Proteomes" id="UP000186308">
    <property type="component" value="Unassembled WGS sequence"/>
</dbReference>
<dbReference type="Gene3D" id="3.30.390.30">
    <property type="match status" value="1"/>
</dbReference>
<evidence type="ECO:0000259" key="9">
    <source>
        <dbReference type="PROSITE" id="PS51296"/>
    </source>
</evidence>
<organism evidence="10 11">
    <name type="scientific">Acidiphilium rubrum</name>
    <dbReference type="NCBI Taxonomy" id="526"/>
    <lineage>
        <taxon>Bacteria</taxon>
        <taxon>Pseudomonadati</taxon>
        <taxon>Pseudomonadota</taxon>
        <taxon>Alphaproteobacteria</taxon>
        <taxon>Acetobacterales</taxon>
        <taxon>Acidocellaceae</taxon>
        <taxon>Acidiphilium</taxon>
    </lineage>
</organism>
<dbReference type="InterPro" id="IPR016156">
    <property type="entry name" value="FAD/NAD-linked_Rdtase_dimer_sf"/>
</dbReference>
<dbReference type="InterPro" id="IPR036188">
    <property type="entry name" value="FAD/NAD-bd_sf"/>
</dbReference>
<dbReference type="GO" id="GO:0016651">
    <property type="term" value="F:oxidoreductase activity, acting on NAD(P)H"/>
    <property type="evidence" value="ECO:0007669"/>
    <property type="project" value="TreeGrafter"/>
</dbReference>
<dbReference type="PANTHER" id="PTHR43557:SF2">
    <property type="entry name" value="RIESKE DOMAIN-CONTAINING PROTEIN-RELATED"/>
    <property type="match status" value="1"/>
</dbReference>
<name>A0A8G2FD47_ACIRU</name>
<keyword evidence="11" id="KW-1185">Reference proteome</keyword>
<dbReference type="Pfam" id="PF07992">
    <property type="entry name" value="Pyr_redox_2"/>
    <property type="match status" value="1"/>
</dbReference>
<dbReference type="GO" id="GO:0005737">
    <property type="term" value="C:cytoplasm"/>
    <property type="evidence" value="ECO:0007669"/>
    <property type="project" value="TreeGrafter"/>
</dbReference>
<gene>
    <name evidence="10" type="ORF">SAMN05421828_1085</name>
</gene>
<dbReference type="EMBL" id="FTNE01000008">
    <property type="protein sequence ID" value="SIQ68846.1"/>
    <property type="molecule type" value="Genomic_DNA"/>
</dbReference>
<dbReference type="InterPro" id="IPR017941">
    <property type="entry name" value="Rieske_2Fe-2S"/>
</dbReference>
<evidence type="ECO:0000256" key="7">
    <source>
        <dbReference type="ARBA" id="ARBA00023004"/>
    </source>
</evidence>
<reference evidence="10 11" key="1">
    <citation type="submission" date="2017-01" db="EMBL/GenBank/DDBJ databases">
        <authorList>
            <person name="Varghese N."/>
            <person name="Submissions S."/>
        </authorList>
    </citation>
    <scope>NUCLEOTIDE SEQUENCE [LARGE SCALE GENOMIC DNA]</scope>
    <source>
        <strain evidence="10 11">ATCC 35905</strain>
    </source>
</reference>
<dbReference type="Gene3D" id="3.50.50.60">
    <property type="entry name" value="FAD/NAD(P)-binding domain"/>
    <property type="match status" value="2"/>
</dbReference>
<evidence type="ECO:0000256" key="2">
    <source>
        <dbReference type="ARBA" id="ARBA00022630"/>
    </source>
</evidence>
<dbReference type="PANTHER" id="PTHR43557">
    <property type="entry name" value="APOPTOSIS-INDUCING FACTOR 1"/>
    <property type="match status" value="1"/>
</dbReference>
<proteinExistence type="predicted"/>
<keyword evidence="4" id="KW-0479">Metal-binding</keyword>
<evidence type="ECO:0000256" key="4">
    <source>
        <dbReference type="ARBA" id="ARBA00022723"/>
    </source>
</evidence>
<dbReference type="RefSeq" id="WP_035227948.1">
    <property type="nucleotide sequence ID" value="NZ_FTNE01000008.1"/>
</dbReference>
<evidence type="ECO:0000256" key="3">
    <source>
        <dbReference type="ARBA" id="ARBA00022714"/>
    </source>
</evidence>
<dbReference type="Pfam" id="PF14759">
    <property type="entry name" value="Reductase_C"/>
    <property type="match status" value="1"/>
</dbReference>
<feature type="domain" description="Rieske" evidence="9">
    <location>
        <begin position="11"/>
        <end position="106"/>
    </location>
</feature>
<keyword evidence="3" id="KW-0001">2Fe-2S</keyword>
<protein>
    <submittedName>
        <fullName evidence="10">Reductase C-terminal</fullName>
    </submittedName>
</protein>
<evidence type="ECO:0000313" key="11">
    <source>
        <dbReference type="Proteomes" id="UP000186308"/>
    </source>
</evidence>
<keyword evidence="2" id="KW-0285">Flavoprotein</keyword>
<keyword evidence="7" id="KW-0408">Iron</keyword>
<dbReference type="InterPro" id="IPR036922">
    <property type="entry name" value="Rieske_2Fe-2S_sf"/>
</dbReference>
<dbReference type="GO" id="GO:0046872">
    <property type="term" value="F:metal ion binding"/>
    <property type="evidence" value="ECO:0007669"/>
    <property type="project" value="UniProtKB-KW"/>
</dbReference>
<dbReference type="SUPFAM" id="SSF50022">
    <property type="entry name" value="ISP domain"/>
    <property type="match status" value="1"/>
</dbReference>
<dbReference type="SUPFAM" id="SSF55424">
    <property type="entry name" value="FAD/NAD-linked reductases, dimerisation (C-terminal) domain"/>
    <property type="match status" value="1"/>
</dbReference>
<accession>A0A8G2FD47</accession>
<keyword evidence="8" id="KW-0411">Iron-sulfur</keyword>
<dbReference type="GO" id="GO:0051537">
    <property type="term" value="F:2 iron, 2 sulfur cluster binding"/>
    <property type="evidence" value="ECO:0007669"/>
    <property type="project" value="UniProtKB-KW"/>
</dbReference>
<sequence length="499" mass="53038">MAQQPSGIDFNQGVAIHALANHPAVRGHADGEPVLMVRSGDTFFAIGADCTHYGAPLEKGLISNGTIRCPWHHACFSLRTGAVIDAPALDALATWNVEQRDGKLFTNGRKHPAKPAALKNPPSSIVIIGGGAAGEAAAETLRHEGYQGRITILSADPDLPPDRTALSKSFLNGSSAAETIPLRDAAFFTDHAIDLVLNARVNLINTADKQVMLTDGISHPYDALLIATGAMPARLDLPGGDLVHYLRTVADGRNLDALAVKGARAVVIGSSFIGMEVAAALRQREVEVLIVSQESKPMATVLGANLGAFFQTLHEDHGVAFRLEADVASVTETAVVLASGEQIPADFVVAGIGVAPLTELAADAGITVDHGVMVDAYLQTSTPGIYAAGDIARWPDPHTGKPIRVEHWAVAQRQGQVAARNMLGRQQRFDQLPFFWTGQYDVSLRYVGHATDWDDELVDGTMGNCTVTYRKAGKPLAIATLKHDKAALDFVAAHQPTHE</sequence>
<dbReference type="AlphaFoldDB" id="A0A8G2FD47"/>
<dbReference type="InterPro" id="IPR028202">
    <property type="entry name" value="Reductase_C"/>
</dbReference>
<dbReference type="PRINTS" id="PR00368">
    <property type="entry name" value="FADPNR"/>
</dbReference>
<evidence type="ECO:0000313" key="10">
    <source>
        <dbReference type="EMBL" id="SIQ68846.1"/>
    </source>
</evidence>
<dbReference type="CDD" id="cd03478">
    <property type="entry name" value="Rieske_AIFL_N"/>
    <property type="match status" value="1"/>
</dbReference>
<dbReference type="PROSITE" id="PS51296">
    <property type="entry name" value="RIESKE"/>
    <property type="match status" value="1"/>
</dbReference>
<evidence type="ECO:0000256" key="5">
    <source>
        <dbReference type="ARBA" id="ARBA00022827"/>
    </source>
</evidence>
<evidence type="ECO:0000256" key="1">
    <source>
        <dbReference type="ARBA" id="ARBA00001974"/>
    </source>
</evidence>
<keyword evidence="6" id="KW-0560">Oxidoreductase</keyword>
<dbReference type="Gene3D" id="2.102.10.10">
    <property type="entry name" value="Rieske [2Fe-2S] iron-sulphur domain"/>
    <property type="match status" value="1"/>
</dbReference>
<comment type="caution">
    <text evidence="10">The sequence shown here is derived from an EMBL/GenBank/DDBJ whole genome shotgun (WGS) entry which is preliminary data.</text>
</comment>
<dbReference type="SUPFAM" id="SSF51905">
    <property type="entry name" value="FAD/NAD(P)-binding domain"/>
    <property type="match status" value="1"/>
</dbReference>